<evidence type="ECO:0000256" key="1">
    <source>
        <dbReference type="SAM" id="MobiDB-lite"/>
    </source>
</evidence>
<feature type="region of interest" description="Disordered" evidence="1">
    <location>
        <begin position="89"/>
        <end position="108"/>
    </location>
</feature>
<name>A0A2H1H8L6_ZYMTR</name>
<dbReference type="EMBL" id="LT854265">
    <property type="protein sequence ID" value="SMR62185.1"/>
    <property type="molecule type" value="Genomic_DNA"/>
</dbReference>
<protein>
    <submittedName>
        <fullName evidence="2">Uncharacterized protein</fullName>
    </submittedName>
</protein>
<feature type="compositionally biased region" description="Acidic residues" evidence="1">
    <location>
        <begin position="93"/>
        <end position="108"/>
    </location>
</feature>
<reference evidence="3" key="1">
    <citation type="submission" date="2017-05" db="EMBL/GenBank/DDBJ databases">
        <authorList>
            <person name="Song R."/>
            <person name="Chenine A.L."/>
            <person name="Ruprecht R.M."/>
        </authorList>
    </citation>
    <scope>NUCLEOTIDE SEQUENCE [LARGE SCALE GENOMIC DNA]</scope>
</reference>
<organism evidence="2 3">
    <name type="scientific">Zymoseptoria tritici ST99CH_1E4</name>
    <dbReference type="NCBI Taxonomy" id="1276532"/>
    <lineage>
        <taxon>Eukaryota</taxon>
        <taxon>Fungi</taxon>
        <taxon>Dikarya</taxon>
        <taxon>Ascomycota</taxon>
        <taxon>Pezizomycotina</taxon>
        <taxon>Dothideomycetes</taxon>
        <taxon>Dothideomycetidae</taxon>
        <taxon>Mycosphaerellales</taxon>
        <taxon>Mycosphaerellaceae</taxon>
        <taxon>Zymoseptoria</taxon>
    </lineage>
</organism>
<gene>
    <name evidence="2" type="ORF">ZT1E4_G11498</name>
</gene>
<dbReference type="AlphaFoldDB" id="A0A2H1H8L6"/>
<evidence type="ECO:0000313" key="2">
    <source>
        <dbReference type="EMBL" id="SMR62185.1"/>
    </source>
</evidence>
<dbReference type="Proteomes" id="UP000245764">
    <property type="component" value="Chromosome 13"/>
</dbReference>
<evidence type="ECO:0000313" key="3">
    <source>
        <dbReference type="Proteomes" id="UP000245764"/>
    </source>
</evidence>
<proteinExistence type="predicted"/>
<accession>A0A2H1H8L6</accession>
<feature type="region of interest" description="Disordered" evidence="1">
    <location>
        <begin position="1"/>
        <end position="25"/>
    </location>
</feature>
<sequence>MNRNARKVAPLPLPKGPRSSNVTTPDRIIRDAYAEEDAITAIAGNQRRGAAVFNAIASGSGEFEPESLKLQRRRQAAALVLINILLPPKKDPEIEDSDDDSNSEESEG</sequence>